<dbReference type="PANTHER" id="PTHR33931:SF5">
    <property type="entry name" value="UPF0299 MEMBRANE PROTEIN YOHJ"/>
    <property type="match status" value="1"/>
</dbReference>
<gene>
    <name evidence="7" type="ORF">BCF53_10152</name>
</gene>
<name>A0A4R3IAV5_9GAMM</name>
<reference evidence="7 8" key="1">
    <citation type="submission" date="2019-03" db="EMBL/GenBank/DDBJ databases">
        <title>Genomic Encyclopedia of Archaeal and Bacterial Type Strains, Phase II (KMG-II): from individual species to whole genera.</title>
        <authorList>
            <person name="Goeker M."/>
        </authorList>
    </citation>
    <scope>NUCLEOTIDE SEQUENCE [LARGE SCALE GENOMIC DNA]</scope>
    <source>
        <strain evidence="7 8">DSM 15388</strain>
    </source>
</reference>
<evidence type="ECO:0000313" key="8">
    <source>
        <dbReference type="Proteomes" id="UP000295793"/>
    </source>
</evidence>
<dbReference type="EMBL" id="SLZR01000001">
    <property type="protein sequence ID" value="TCS43710.1"/>
    <property type="molecule type" value="Genomic_DNA"/>
</dbReference>
<keyword evidence="8" id="KW-1185">Reference proteome</keyword>
<dbReference type="GO" id="GO:0005886">
    <property type="term" value="C:plasma membrane"/>
    <property type="evidence" value="ECO:0007669"/>
    <property type="project" value="UniProtKB-SubCell"/>
</dbReference>
<evidence type="ECO:0000313" key="7">
    <source>
        <dbReference type="EMBL" id="TCS43710.1"/>
    </source>
</evidence>
<dbReference type="Pfam" id="PF03788">
    <property type="entry name" value="LrgA"/>
    <property type="match status" value="1"/>
</dbReference>
<feature type="transmembrane region" description="Helical" evidence="6">
    <location>
        <begin position="12"/>
        <end position="30"/>
    </location>
</feature>
<comment type="caution">
    <text evidence="7">The sequence shown here is derived from an EMBL/GenBank/DDBJ whole genome shotgun (WGS) entry which is preliminary data.</text>
</comment>
<sequence>MIKKLQKPLLELVLGFLIIVGLLWLGEFLSHLTGDFMPGSIVGMVLMTIALQMGFIRLEWVQRTANQFVKWMSLLFVPIGVGLVEKLDVLQSALAAIVVTCVVATLVLLAVIGWGVQWSQKRAEEKAR</sequence>
<evidence type="ECO:0000256" key="3">
    <source>
        <dbReference type="ARBA" id="ARBA00022692"/>
    </source>
</evidence>
<feature type="transmembrane region" description="Helical" evidence="6">
    <location>
        <begin position="36"/>
        <end position="56"/>
    </location>
</feature>
<keyword evidence="3 6" id="KW-0812">Transmembrane</keyword>
<dbReference type="AlphaFoldDB" id="A0A4R3IAV5"/>
<evidence type="ECO:0000256" key="2">
    <source>
        <dbReference type="ARBA" id="ARBA00022475"/>
    </source>
</evidence>
<keyword evidence="4 6" id="KW-1133">Transmembrane helix</keyword>
<accession>A0A4R3IAV5</accession>
<dbReference type="Proteomes" id="UP000295793">
    <property type="component" value="Unassembled WGS sequence"/>
</dbReference>
<proteinExistence type="predicted"/>
<keyword evidence="2" id="KW-1003">Cell membrane</keyword>
<feature type="transmembrane region" description="Helical" evidence="6">
    <location>
        <begin position="68"/>
        <end position="87"/>
    </location>
</feature>
<evidence type="ECO:0000256" key="5">
    <source>
        <dbReference type="ARBA" id="ARBA00023136"/>
    </source>
</evidence>
<feature type="transmembrane region" description="Helical" evidence="6">
    <location>
        <begin position="93"/>
        <end position="116"/>
    </location>
</feature>
<keyword evidence="5 6" id="KW-0472">Membrane</keyword>
<comment type="subcellular location">
    <subcellularLocation>
        <location evidence="1">Cell membrane</location>
        <topology evidence="1">Multi-pass membrane protein</topology>
    </subcellularLocation>
</comment>
<evidence type="ECO:0000256" key="6">
    <source>
        <dbReference type="SAM" id="Phobius"/>
    </source>
</evidence>
<dbReference type="OrthoDB" id="385012at2"/>
<evidence type="ECO:0000256" key="1">
    <source>
        <dbReference type="ARBA" id="ARBA00004651"/>
    </source>
</evidence>
<protein>
    <submittedName>
        <fullName evidence="7">Holin-like protein</fullName>
    </submittedName>
</protein>
<dbReference type="InterPro" id="IPR005538">
    <property type="entry name" value="LrgA/CidA"/>
</dbReference>
<evidence type="ECO:0000256" key="4">
    <source>
        <dbReference type="ARBA" id="ARBA00022989"/>
    </source>
</evidence>
<organism evidence="7 8">
    <name type="scientific">Reinekea marinisedimentorum</name>
    <dbReference type="NCBI Taxonomy" id="230495"/>
    <lineage>
        <taxon>Bacteria</taxon>
        <taxon>Pseudomonadati</taxon>
        <taxon>Pseudomonadota</taxon>
        <taxon>Gammaproteobacteria</taxon>
        <taxon>Oceanospirillales</taxon>
        <taxon>Saccharospirillaceae</taxon>
        <taxon>Reinekea</taxon>
    </lineage>
</organism>
<dbReference type="PANTHER" id="PTHR33931">
    <property type="entry name" value="HOLIN-LIKE PROTEIN CIDA-RELATED"/>
    <property type="match status" value="1"/>
</dbReference>
<dbReference type="RefSeq" id="WP_132698685.1">
    <property type="nucleotide sequence ID" value="NZ_SLZR01000001.1"/>
</dbReference>